<dbReference type="Proteomes" id="UP000029643">
    <property type="component" value="Unassembled WGS sequence"/>
</dbReference>
<organism evidence="2 3">
    <name type="scientific">Algibacter lectus</name>
    <dbReference type="NCBI Taxonomy" id="221126"/>
    <lineage>
        <taxon>Bacteria</taxon>
        <taxon>Pseudomonadati</taxon>
        <taxon>Bacteroidota</taxon>
        <taxon>Flavobacteriia</taxon>
        <taxon>Flavobacteriales</taxon>
        <taxon>Flavobacteriaceae</taxon>
        <taxon>Algibacter</taxon>
    </lineage>
</organism>
<dbReference type="EMBL" id="BBNU01000015">
    <property type="protein sequence ID" value="GAL81399.1"/>
    <property type="molecule type" value="Genomic_DNA"/>
</dbReference>
<keyword evidence="1" id="KW-0812">Transmembrane</keyword>
<dbReference type="AlphaFoldDB" id="A0A090X0V2"/>
<gene>
    <name evidence="2" type="ORF">JCM19274_2475</name>
</gene>
<accession>A0A090X0V2</accession>
<protein>
    <submittedName>
        <fullName evidence="2">Uncharacterized protein</fullName>
    </submittedName>
</protein>
<reference evidence="2 3" key="1">
    <citation type="journal article" date="2014" name="Genome Announc.">
        <title>Draft Genome Sequences of Marine Flavobacterium Algibacter lectus Strains SS8 and NR4.</title>
        <authorList>
            <person name="Takatani N."/>
            <person name="Nakanishi M."/>
            <person name="Meirelles P."/>
            <person name="Mino S."/>
            <person name="Suda W."/>
            <person name="Oshima K."/>
            <person name="Hattori M."/>
            <person name="Ohkuma M."/>
            <person name="Hosokawa M."/>
            <person name="Miyashita K."/>
            <person name="Thompson F.L."/>
            <person name="Niwa A."/>
            <person name="Sawabe T."/>
            <person name="Sawabe T."/>
        </authorList>
    </citation>
    <scope>NUCLEOTIDE SEQUENCE [LARGE SCALE GENOMIC DNA]</scope>
    <source>
        <strain evidence="3">JCM19274</strain>
    </source>
</reference>
<evidence type="ECO:0000313" key="2">
    <source>
        <dbReference type="EMBL" id="GAL81399.1"/>
    </source>
</evidence>
<evidence type="ECO:0000313" key="3">
    <source>
        <dbReference type="Proteomes" id="UP000029643"/>
    </source>
</evidence>
<comment type="caution">
    <text evidence="2">The sequence shown here is derived from an EMBL/GenBank/DDBJ whole genome shotgun (WGS) entry which is preliminary data.</text>
</comment>
<proteinExistence type="predicted"/>
<name>A0A090X0V2_9FLAO</name>
<evidence type="ECO:0000256" key="1">
    <source>
        <dbReference type="SAM" id="Phobius"/>
    </source>
</evidence>
<sequence>MAFVPNMFNFYSKKGFDIFYISLIVFSLLTNKPWYSLSPR</sequence>
<keyword evidence="1" id="KW-1133">Transmembrane helix</keyword>
<keyword evidence="1" id="KW-0472">Membrane</keyword>
<feature type="transmembrane region" description="Helical" evidence="1">
    <location>
        <begin position="18"/>
        <end position="35"/>
    </location>
</feature>